<dbReference type="InterPro" id="IPR050455">
    <property type="entry name" value="Tpx_Peroxidase_subfamily"/>
</dbReference>
<evidence type="ECO:0000256" key="1">
    <source>
        <dbReference type="ARBA" id="ARBA00023284"/>
    </source>
</evidence>
<comment type="caution">
    <text evidence="4">The sequence shown here is derived from an EMBL/GenBank/DDBJ whole genome shotgun (WGS) entry which is preliminary data.</text>
</comment>
<dbReference type="SUPFAM" id="SSF52833">
    <property type="entry name" value="Thioredoxin-like"/>
    <property type="match status" value="1"/>
</dbReference>
<accession>A0A2T3NK08</accession>
<dbReference type="InterPro" id="IPR013766">
    <property type="entry name" value="Thioredoxin_domain"/>
</dbReference>
<protein>
    <recommendedName>
        <fullName evidence="3">Thioredoxin domain-containing protein</fullName>
    </recommendedName>
</protein>
<dbReference type="Gene3D" id="3.40.30.10">
    <property type="entry name" value="Glutaredoxin"/>
    <property type="match status" value="1"/>
</dbReference>
<dbReference type="RefSeq" id="WP_107296400.1">
    <property type="nucleotide sequence ID" value="NZ_PYMB01000001.1"/>
</dbReference>
<dbReference type="EMBL" id="PYMB01000001">
    <property type="protein sequence ID" value="PSW15782.1"/>
    <property type="molecule type" value="Genomic_DNA"/>
</dbReference>
<dbReference type="Pfam" id="PF00578">
    <property type="entry name" value="AhpC-TSA"/>
    <property type="match status" value="1"/>
</dbReference>
<evidence type="ECO:0000313" key="4">
    <source>
        <dbReference type="EMBL" id="PSW15782.1"/>
    </source>
</evidence>
<keyword evidence="2" id="KW-1133">Transmembrane helix</keyword>
<dbReference type="InterPro" id="IPR036249">
    <property type="entry name" value="Thioredoxin-like_sf"/>
</dbReference>
<feature type="transmembrane region" description="Helical" evidence="2">
    <location>
        <begin position="36"/>
        <end position="56"/>
    </location>
</feature>
<feature type="domain" description="Thioredoxin" evidence="3">
    <location>
        <begin position="97"/>
        <end position="269"/>
    </location>
</feature>
<evidence type="ECO:0000259" key="3">
    <source>
        <dbReference type="PROSITE" id="PS51352"/>
    </source>
</evidence>
<dbReference type="AlphaFoldDB" id="A0A2T3NK08"/>
<organism evidence="4 5">
    <name type="scientific">Photobacterium rosenbergii</name>
    <dbReference type="NCBI Taxonomy" id="294936"/>
    <lineage>
        <taxon>Bacteria</taxon>
        <taxon>Pseudomonadati</taxon>
        <taxon>Pseudomonadota</taxon>
        <taxon>Gammaproteobacteria</taxon>
        <taxon>Vibrionales</taxon>
        <taxon>Vibrionaceae</taxon>
        <taxon>Photobacterium</taxon>
    </lineage>
</organism>
<proteinExistence type="predicted"/>
<dbReference type="PROSITE" id="PS51352">
    <property type="entry name" value="THIOREDOXIN_2"/>
    <property type="match status" value="1"/>
</dbReference>
<dbReference type="InterPro" id="IPR000866">
    <property type="entry name" value="AhpC/TSA"/>
</dbReference>
<dbReference type="GO" id="GO:0016491">
    <property type="term" value="F:oxidoreductase activity"/>
    <property type="evidence" value="ECO:0007669"/>
    <property type="project" value="InterPro"/>
</dbReference>
<dbReference type="GO" id="GO:0016209">
    <property type="term" value="F:antioxidant activity"/>
    <property type="evidence" value="ECO:0007669"/>
    <property type="project" value="InterPro"/>
</dbReference>
<keyword evidence="1" id="KW-0676">Redox-active center</keyword>
<dbReference type="PANTHER" id="PTHR43110">
    <property type="entry name" value="THIOL PEROXIDASE"/>
    <property type="match status" value="1"/>
</dbReference>
<sequence length="270" mass="30178">MANDVIISLVGLFATIIGAGSYFYKVKKHRTPDKPIFFVIMLIVGFISSVSSLTLTLQSFRFFSIMVILFATIPILMSIVFTVTFRGSKAPVGRLQVATGDTLLPFSAIKADGTYFSTSELKGLRVLLKFYRGSWCPYCSTELEMFDEMKPVFDDYNVKVIAISGDTPEATRAHQKRDNLSHLLLSDPELNIIKQYGVEHHKAFGGDATPAKKVLGLPFPTKMKYRSMAIPTSILVDEHGTIIWIDQSEDVRMRANEKLINRVLLSAFGH</sequence>
<keyword evidence="2" id="KW-0472">Membrane</keyword>
<dbReference type="Proteomes" id="UP000241346">
    <property type="component" value="Unassembled WGS sequence"/>
</dbReference>
<dbReference type="OrthoDB" id="9809746at2"/>
<feature type="transmembrane region" description="Helical" evidence="2">
    <location>
        <begin position="6"/>
        <end position="24"/>
    </location>
</feature>
<reference evidence="4 5" key="1">
    <citation type="submission" date="2018-03" db="EMBL/GenBank/DDBJ databases">
        <title>Whole genome sequencing of Histamine producing bacteria.</title>
        <authorList>
            <person name="Butler K."/>
        </authorList>
    </citation>
    <scope>NUCLEOTIDE SEQUENCE [LARGE SCALE GENOMIC DNA]</scope>
    <source>
        <strain evidence="4 5">DSM 19138</strain>
    </source>
</reference>
<name>A0A2T3NK08_9GAMM</name>
<gene>
    <name evidence="4" type="ORF">C9J01_01840</name>
</gene>
<keyword evidence="2" id="KW-0812">Transmembrane</keyword>
<feature type="transmembrane region" description="Helical" evidence="2">
    <location>
        <begin position="62"/>
        <end position="85"/>
    </location>
</feature>
<evidence type="ECO:0000313" key="5">
    <source>
        <dbReference type="Proteomes" id="UP000241346"/>
    </source>
</evidence>
<dbReference type="PANTHER" id="PTHR43110:SF1">
    <property type="entry name" value="THIOL PEROXIDASE"/>
    <property type="match status" value="1"/>
</dbReference>
<evidence type="ECO:0000256" key="2">
    <source>
        <dbReference type="SAM" id="Phobius"/>
    </source>
</evidence>